<dbReference type="AlphaFoldDB" id="A0A2G9R9D0"/>
<keyword evidence="4" id="KW-1185">Reference proteome</keyword>
<proteinExistence type="predicted"/>
<dbReference type="EMBL" id="KV955653">
    <property type="protein sequence ID" value="PIO24477.1"/>
    <property type="molecule type" value="Genomic_DNA"/>
</dbReference>
<dbReference type="InterPro" id="IPR036179">
    <property type="entry name" value="Ig-like_dom_sf"/>
</dbReference>
<dbReference type="Pfam" id="PF08205">
    <property type="entry name" value="C2-set_2"/>
    <property type="match status" value="1"/>
</dbReference>
<protein>
    <recommendedName>
        <fullName evidence="2">CD80-like immunoglobulin C2-set domain-containing protein</fullName>
    </recommendedName>
</protein>
<feature type="non-terminal residue" evidence="3">
    <location>
        <position position="1"/>
    </location>
</feature>
<name>A0A2G9R9D0_AQUCT</name>
<accession>A0A2G9R9D0</accession>
<dbReference type="Gene3D" id="2.60.40.10">
    <property type="entry name" value="Immunoglobulins"/>
    <property type="match status" value="1"/>
</dbReference>
<sequence>LCSGQGNDLRINLNPREIQTRTSVQLVEKKIGDVSTVKGQYSDQSINPTCEFWLEKESGEENQNPAEDAGMLSIQCSASGHKKFMITWSNEGQPVSREDKVNTAGNTTTVTSTLNHTMSSLPADHRIICTIALSRYIGVILLFGCPSQLYTLQKS</sequence>
<dbReference type="SUPFAM" id="SSF48726">
    <property type="entry name" value="Immunoglobulin"/>
    <property type="match status" value="1"/>
</dbReference>
<dbReference type="OrthoDB" id="9908574at2759"/>
<evidence type="ECO:0000256" key="1">
    <source>
        <dbReference type="ARBA" id="ARBA00023157"/>
    </source>
</evidence>
<dbReference type="Proteomes" id="UP000228934">
    <property type="component" value="Unassembled WGS sequence"/>
</dbReference>
<evidence type="ECO:0000259" key="2">
    <source>
        <dbReference type="Pfam" id="PF08205"/>
    </source>
</evidence>
<reference evidence="4" key="1">
    <citation type="journal article" date="2017" name="Nat. Commun.">
        <title>The North American bullfrog draft genome provides insight into hormonal regulation of long noncoding RNA.</title>
        <authorList>
            <person name="Hammond S.A."/>
            <person name="Warren R.L."/>
            <person name="Vandervalk B.P."/>
            <person name="Kucuk E."/>
            <person name="Khan H."/>
            <person name="Gibb E.A."/>
            <person name="Pandoh P."/>
            <person name="Kirk H."/>
            <person name="Zhao Y."/>
            <person name="Jones M."/>
            <person name="Mungall A.J."/>
            <person name="Coope R."/>
            <person name="Pleasance S."/>
            <person name="Moore R.A."/>
            <person name="Holt R.A."/>
            <person name="Round J.M."/>
            <person name="Ohora S."/>
            <person name="Walle B.V."/>
            <person name="Veldhoen N."/>
            <person name="Helbing C.C."/>
            <person name="Birol I."/>
        </authorList>
    </citation>
    <scope>NUCLEOTIDE SEQUENCE [LARGE SCALE GENOMIC DNA]</scope>
</reference>
<evidence type="ECO:0000313" key="3">
    <source>
        <dbReference type="EMBL" id="PIO24477.1"/>
    </source>
</evidence>
<evidence type="ECO:0000313" key="4">
    <source>
        <dbReference type="Proteomes" id="UP000228934"/>
    </source>
</evidence>
<feature type="domain" description="CD80-like immunoglobulin C2-set" evidence="2">
    <location>
        <begin position="74"/>
        <end position="131"/>
    </location>
</feature>
<dbReference type="InterPro" id="IPR013783">
    <property type="entry name" value="Ig-like_fold"/>
</dbReference>
<gene>
    <name evidence="3" type="ORF">AB205_0080640</name>
</gene>
<dbReference type="InterPro" id="IPR013162">
    <property type="entry name" value="CD80_C2-set"/>
</dbReference>
<organism evidence="3 4">
    <name type="scientific">Aquarana catesbeiana</name>
    <name type="common">American bullfrog</name>
    <name type="synonym">Rana catesbeiana</name>
    <dbReference type="NCBI Taxonomy" id="8400"/>
    <lineage>
        <taxon>Eukaryota</taxon>
        <taxon>Metazoa</taxon>
        <taxon>Chordata</taxon>
        <taxon>Craniata</taxon>
        <taxon>Vertebrata</taxon>
        <taxon>Euteleostomi</taxon>
        <taxon>Amphibia</taxon>
        <taxon>Batrachia</taxon>
        <taxon>Anura</taxon>
        <taxon>Neobatrachia</taxon>
        <taxon>Ranoidea</taxon>
        <taxon>Ranidae</taxon>
        <taxon>Aquarana</taxon>
    </lineage>
</organism>
<keyword evidence="1" id="KW-1015">Disulfide bond</keyword>